<dbReference type="SUPFAM" id="SSF109998">
    <property type="entry name" value="Triger factor/SurA peptide-binding domain-like"/>
    <property type="match status" value="1"/>
</dbReference>
<evidence type="ECO:0000313" key="3">
    <source>
        <dbReference type="EMBL" id="EES52788.1"/>
    </source>
</evidence>
<feature type="compositionally biased region" description="Basic and acidic residues" evidence="1">
    <location>
        <begin position="444"/>
        <end position="462"/>
    </location>
</feature>
<dbReference type="EMBL" id="GG693873">
    <property type="protein sequence ID" value="EES52788.1"/>
    <property type="molecule type" value="Genomic_DNA"/>
</dbReference>
<keyword evidence="4" id="KW-1185">Reference proteome</keyword>
<dbReference type="GO" id="GO:0015031">
    <property type="term" value="P:protein transport"/>
    <property type="evidence" value="ECO:0007669"/>
    <property type="project" value="InterPro"/>
</dbReference>
<dbReference type="Proteomes" id="UP000009374">
    <property type="component" value="Unassembled WGS sequence"/>
</dbReference>
<dbReference type="AlphaFoldDB" id="C6HX78"/>
<dbReference type="Gene3D" id="3.30.70.1050">
    <property type="entry name" value="Trigger factor ribosome-binding domain"/>
    <property type="match status" value="1"/>
</dbReference>
<dbReference type="InterPro" id="IPR037041">
    <property type="entry name" value="Trigger_fac_C_sf"/>
</dbReference>
<evidence type="ECO:0000313" key="4">
    <source>
        <dbReference type="Proteomes" id="UP000009374"/>
    </source>
</evidence>
<dbReference type="GO" id="GO:0006457">
    <property type="term" value="P:protein folding"/>
    <property type="evidence" value="ECO:0007669"/>
    <property type="project" value="InterPro"/>
</dbReference>
<evidence type="ECO:0000259" key="2">
    <source>
        <dbReference type="Pfam" id="PF05697"/>
    </source>
</evidence>
<evidence type="ECO:0000256" key="1">
    <source>
        <dbReference type="SAM" id="MobiDB-lite"/>
    </source>
</evidence>
<dbReference type="InterPro" id="IPR036611">
    <property type="entry name" value="Trigger_fac_ribosome-bd_sf"/>
</dbReference>
<dbReference type="GO" id="GO:0003755">
    <property type="term" value="F:peptidyl-prolyl cis-trans isomerase activity"/>
    <property type="evidence" value="ECO:0007669"/>
    <property type="project" value="InterPro"/>
</dbReference>
<feature type="region of interest" description="Disordered" evidence="1">
    <location>
        <begin position="439"/>
        <end position="462"/>
    </location>
</feature>
<gene>
    <name evidence="3" type="ORF">UBAL3_92050160</name>
</gene>
<dbReference type="InterPro" id="IPR008881">
    <property type="entry name" value="Trigger_fac_ribosome-bd_bac"/>
</dbReference>
<dbReference type="InterPro" id="IPR027304">
    <property type="entry name" value="Trigger_fact/SurA_dom_sf"/>
</dbReference>
<proteinExistence type="predicted"/>
<reference evidence="3 4" key="1">
    <citation type="journal article" date="2009" name="Appl. Environ. Microbiol.">
        <title>Community genomic and proteomic analyses of chemoautotrophic iron-oxidizing "Leptospirillum rubarum" (Group II) and "Leptospirillum ferrodiazotrophum" (Group III) bacteria in acid mine drainage biofilms.</title>
        <authorList>
            <person name="Goltsman D.S."/>
            <person name="Denef V.J."/>
            <person name="Singer S.W."/>
            <person name="VerBerkmoes N.C."/>
            <person name="Lefsrud M."/>
            <person name="Mueller R.S."/>
            <person name="Dick G.J."/>
            <person name="Sun C.L."/>
            <person name="Wheeler K.E."/>
            <person name="Zemla A."/>
            <person name="Baker B.J."/>
            <person name="Hauser L."/>
            <person name="Land M."/>
            <person name="Shah M.B."/>
            <person name="Thelen M.P."/>
            <person name="Hettich R.L."/>
            <person name="Banfield J.F."/>
        </authorList>
    </citation>
    <scope>NUCLEOTIDE SEQUENCE [LARGE SCALE GENOMIC DNA]</scope>
</reference>
<feature type="compositionally biased region" description="Basic and acidic residues" evidence="1">
    <location>
        <begin position="1"/>
        <end position="12"/>
    </location>
</feature>
<organism evidence="3 4">
    <name type="scientific">Leptospirillum ferrodiazotrophum</name>
    <dbReference type="NCBI Taxonomy" id="412449"/>
    <lineage>
        <taxon>Bacteria</taxon>
        <taxon>Pseudomonadati</taxon>
        <taxon>Nitrospirota</taxon>
        <taxon>Nitrospiria</taxon>
        <taxon>Nitrospirales</taxon>
        <taxon>Nitrospiraceae</taxon>
        <taxon>Leptospirillum</taxon>
    </lineage>
</organism>
<dbReference type="InterPro" id="IPR046357">
    <property type="entry name" value="PPIase_dom_sf"/>
</dbReference>
<sequence>MSLKIEPGDGAKRKFQRGYSPEEVRTRVDRTIQDFLRDVKVPGYRPGRVPASYVRSRPPYMASVHEEVTKGIHSEVIGDLIKGSAETVVFLDPEDFVVTEENEKSGLTVTGTIEVFSLPEGFVYEKIGLSPESLPTVSKEEVESAITLLAKQGATQFIQDLPEDTPAEDGDLVGFTFSFVDPATGLARDGRQTVTVGDPRVPEVLTRSLIGKKAGDSFTGKIPFNIPGEKKGERSRNETHEATIGILSVRRLKPLTREELFSSLLGGKEPVEGQTLESVVEQKVLEQKLTEILNRKMEELVVEVLSRNALPVPEGRIDLEIARMKQAGMSDAEIDRERVKKDTMWWFILDELAAKIPVAPGVQRVEQEFYALIQRAGSPGKNEERRNEYIEQAVVSARRRLTEEYLLRHSSFSGWDDFFAPGGVLEKLNWGSFGVIPAPSEQIGHAHDHDHGHDHDHAGHNH</sequence>
<dbReference type="Gene3D" id="1.10.3120.10">
    <property type="entry name" value="Trigger factor, C-terminal domain"/>
    <property type="match status" value="1"/>
</dbReference>
<feature type="domain" description="Trigger factor ribosome-binding bacterial" evidence="2">
    <location>
        <begin position="1"/>
        <end position="147"/>
    </location>
</feature>
<feature type="region of interest" description="Disordered" evidence="1">
    <location>
        <begin position="1"/>
        <end position="23"/>
    </location>
</feature>
<dbReference type="SUPFAM" id="SSF102735">
    <property type="entry name" value="Trigger factor ribosome-binding domain"/>
    <property type="match status" value="1"/>
</dbReference>
<name>C6HX78_9BACT</name>
<dbReference type="Pfam" id="PF05697">
    <property type="entry name" value="Trigger_N"/>
    <property type="match status" value="1"/>
</dbReference>
<dbReference type="Gene3D" id="3.10.50.40">
    <property type="match status" value="1"/>
</dbReference>
<protein>
    <submittedName>
        <fullName evidence="3">Trigger factor, N-terminal domain</fullName>
    </submittedName>
</protein>
<accession>C6HX78</accession>